<feature type="domain" description="Type I restriction modification DNA specificity" evidence="5">
    <location>
        <begin position="330"/>
        <end position="458"/>
    </location>
</feature>
<dbReference type="PANTHER" id="PTHR30408:SF12">
    <property type="entry name" value="TYPE I RESTRICTION ENZYME MJAVIII SPECIFICITY SUBUNIT"/>
    <property type="match status" value="1"/>
</dbReference>
<gene>
    <name evidence="6" type="ORF">BECKTC1821F_GA0114240_100173</name>
</gene>
<evidence type="ECO:0000259" key="5">
    <source>
        <dbReference type="Pfam" id="PF01420"/>
    </source>
</evidence>
<name>A0A450ZC45_9GAMM</name>
<reference evidence="6" key="1">
    <citation type="submission" date="2019-02" db="EMBL/GenBank/DDBJ databases">
        <authorList>
            <person name="Gruber-Vodicka R. H."/>
            <person name="Seah K. B. B."/>
        </authorList>
    </citation>
    <scope>NUCLEOTIDE SEQUENCE</scope>
    <source>
        <strain evidence="6">BECK_BZ126</strain>
    </source>
</reference>
<proteinExistence type="inferred from homology"/>
<evidence type="ECO:0000313" key="6">
    <source>
        <dbReference type="EMBL" id="VFK51381.1"/>
    </source>
</evidence>
<dbReference type="Gene3D" id="3.90.220.20">
    <property type="entry name" value="DNA methylase specificity domains"/>
    <property type="match status" value="2"/>
</dbReference>
<protein>
    <submittedName>
        <fullName evidence="6">Type I restriction enzyme, S subunit</fullName>
    </submittedName>
</protein>
<sequence>MEANGGAGMVAKTAGHLRPKGAPGRRLSTGVRLSDVLRGGGLRMEASYFSIEARRVLEELRASGLPLISLYGENALCHESHNAFRFKRIFVSPEHGIPFLSSSDIISLRPETDRYLSRKLSKKLDELVIQPWDVLISCSGTIGNVGLASAGFVGKALSQDAIRLRAKDPNTAGYVAAFLRGRYGRPQLTQATYGSVVRHIEPEHLRKVSIPDLPLLRRNDIGFRMVRAGELRDRANELLDAANALLYESLNLPPLDSLPQKPKGHISARVRASQLDWRFEGSFHDPLVRRAEEFLRGLPVEIATLGDARVTREIRPITKFRKRVYVREGGIPMLSSKQIFQVDPIDVKRLAKGAHTKDLDEIALEENMLLVTRSGTIGKVQIIPPHMQGWTASEHATRIIAAKTLNPGYLYAWLASAYGIVFVKRHIYGSVILHIDKAMLAAVPAPLPDGDTQDAIGDKVLKANRLRSEAWALEQEAIGAVDGMIGTVRLCSVGNGVDLSHG</sequence>
<keyword evidence="2" id="KW-0680">Restriction system</keyword>
<evidence type="ECO:0000256" key="4">
    <source>
        <dbReference type="SAM" id="MobiDB-lite"/>
    </source>
</evidence>
<dbReference type="Pfam" id="PF01420">
    <property type="entry name" value="Methylase_S"/>
    <property type="match status" value="1"/>
</dbReference>
<dbReference type="AlphaFoldDB" id="A0A450ZC45"/>
<dbReference type="PANTHER" id="PTHR30408">
    <property type="entry name" value="TYPE-1 RESTRICTION ENZYME ECOKI SPECIFICITY PROTEIN"/>
    <property type="match status" value="1"/>
</dbReference>
<accession>A0A450ZC45</accession>
<dbReference type="SUPFAM" id="SSF116734">
    <property type="entry name" value="DNA methylase specificity domain"/>
    <property type="match status" value="2"/>
</dbReference>
<evidence type="ECO:0000256" key="3">
    <source>
        <dbReference type="ARBA" id="ARBA00023125"/>
    </source>
</evidence>
<dbReference type="InterPro" id="IPR044946">
    <property type="entry name" value="Restrct_endonuc_typeI_TRD_sf"/>
</dbReference>
<dbReference type="EMBL" id="CAADFW010000001">
    <property type="protein sequence ID" value="VFK51381.1"/>
    <property type="molecule type" value="Genomic_DNA"/>
</dbReference>
<feature type="region of interest" description="Disordered" evidence="4">
    <location>
        <begin position="1"/>
        <end position="27"/>
    </location>
</feature>
<evidence type="ECO:0000256" key="1">
    <source>
        <dbReference type="ARBA" id="ARBA00010923"/>
    </source>
</evidence>
<keyword evidence="3" id="KW-0238">DNA-binding</keyword>
<dbReference type="InterPro" id="IPR052021">
    <property type="entry name" value="Type-I_RS_S_subunit"/>
</dbReference>
<organism evidence="6">
    <name type="scientific">Candidatus Kentrum sp. TC</name>
    <dbReference type="NCBI Taxonomy" id="2126339"/>
    <lineage>
        <taxon>Bacteria</taxon>
        <taxon>Pseudomonadati</taxon>
        <taxon>Pseudomonadota</taxon>
        <taxon>Gammaproteobacteria</taxon>
        <taxon>Candidatus Kentrum</taxon>
    </lineage>
</organism>
<dbReference type="GO" id="GO:0009307">
    <property type="term" value="P:DNA restriction-modification system"/>
    <property type="evidence" value="ECO:0007669"/>
    <property type="project" value="UniProtKB-KW"/>
</dbReference>
<dbReference type="GO" id="GO:0003677">
    <property type="term" value="F:DNA binding"/>
    <property type="evidence" value="ECO:0007669"/>
    <property type="project" value="UniProtKB-KW"/>
</dbReference>
<dbReference type="InterPro" id="IPR000055">
    <property type="entry name" value="Restrct_endonuc_typeI_TRD"/>
</dbReference>
<comment type="similarity">
    <text evidence="1">Belongs to the type-I restriction system S methylase family.</text>
</comment>
<evidence type="ECO:0000256" key="2">
    <source>
        <dbReference type="ARBA" id="ARBA00022747"/>
    </source>
</evidence>